<organism evidence="1 2">
    <name type="scientific">Electrophorus voltai</name>
    <dbReference type="NCBI Taxonomy" id="2609070"/>
    <lineage>
        <taxon>Eukaryota</taxon>
        <taxon>Metazoa</taxon>
        <taxon>Chordata</taxon>
        <taxon>Craniata</taxon>
        <taxon>Vertebrata</taxon>
        <taxon>Euteleostomi</taxon>
        <taxon>Actinopterygii</taxon>
        <taxon>Neopterygii</taxon>
        <taxon>Teleostei</taxon>
        <taxon>Ostariophysi</taxon>
        <taxon>Gymnotiformes</taxon>
        <taxon>Gymnotoidei</taxon>
        <taxon>Gymnotidae</taxon>
        <taxon>Electrophorus</taxon>
    </lineage>
</organism>
<gene>
    <name evidence="1" type="ORF">P4O66_010327</name>
</gene>
<comment type="caution">
    <text evidence="1">The sequence shown here is derived from an EMBL/GenBank/DDBJ whole genome shotgun (WGS) entry which is preliminary data.</text>
</comment>
<sequence>MVSLQSTSIKSLEADNNLMVPQEYSDLAQKKDRGLRPCVDYRGLNSLLVQYPYPLPLVPAVLEQGEPGYS</sequence>
<keyword evidence="2" id="KW-1185">Reference proteome</keyword>
<dbReference type="Gene3D" id="3.10.10.10">
    <property type="entry name" value="HIV Type 1 Reverse Transcriptase, subunit A, domain 1"/>
    <property type="match status" value="1"/>
</dbReference>
<evidence type="ECO:0000313" key="2">
    <source>
        <dbReference type="Proteomes" id="UP001239994"/>
    </source>
</evidence>
<dbReference type="InterPro" id="IPR043502">
    <property type="entry name" value="DNA/RNA_pol_sf"/>
</dbReference>
<reference evidence="1" key="1">
    <citation type="submission" date="2023-03" db="EMBL/GenBank/DDBJ databases">
        <title>Electrophorus voltai genome.</title>
        <authorList>
            <person name="Bian C."/>
        </authorList>
    </citation>
    <scope>NUCLEOTIDE SEQUENCE</scope>
    <source>
        <strain evidence="1">CB-2022</strain>
        <tissue evidence="1">Muscle</tissue>
    </source>
</reference>
<name>A0AAD8Z955_9TELE</name>
<dbReference type="Gene3D" id="3.30.70.270">
    <property type="match status" value="1"/>
</dbReference>
<protein>
    <submittedName>
        <fullName evidence="1">Uncharacterized protein</fullName>
    </submittedName>
</protein>
<dbReference type="SUPFAM" id="SSF56672">
    <property type="entry name" value="DNA/RNA polymerases"/>
    <property type="match status" value="1"/>
</dbReference>
<accession>A0AAD8Z955</accession>
<dbReference type="InterPro" id="IPR043128">
    <property type="entry name" value="Rev_trsase/Diguanyl_cyclase"/>
</dbReference>
<dbReference type="Proteomes" id="UP001239994">
    <property type="component" value="Unassembled WGS sequence"/>
</dbReference>
<dbReference type="EMBL" id="JAROKS010000016">
    <property type="protein sequence ID" value="KAK1795147.1"/>
    <property type="molecule type" value="Genomic_DNA"/>
</dbReference>
<evidence type="ECO:0000313" key="1">
    <source>
        <dbReference type="EMBL" id="KAK1795147.1"/>
    </source>
</evidence>
<dbReference type="AlphaFoldDB" id="A0AAD8Z955"/>
<proteinExistence type="predicted"/>